<sequence>MSIRLDNIHFTYFEDRKDLLPGFCAEFSRSEITILTGASGCGKSTLLYLAAGIYPHGAGFLKEGTIRVEGQDPGALTPPKRCTLVGMMFQNPELQFCMDTVENELIFCLENICMDPAEMDRVIDEALAFCDISHLKERTLLSLSGGERQKVMLACLVALRPKWLLLDEPFANIDDASARMIAAKLKKLNRQYGMGILAVDHRLDNWLETADTIRVMEDGVLRPEVMTPGTLDPAVLESLGVIVPGQSYGAEILPAKEGKTVLTLEHLSVHHKDEPILTDVSASFKAGRIYAIVGPSGCGKSTLFGALSGLFRYKGKALLEGKELRKLGKADFGKIGFVTQNPQDQFVADTVRDEIMVGLKDKETAMEVSEQILRSIKLWRYRDISPYMLSQGQQRRLGVAALMAYDCHMLVCDEPTYAQDRRNTKAIMDGLCLQARDRQVALLFSTHDRQLALDYADEIWELREGSLYVFHQSGD</sequence>
<evidence type="ECO:0000259" key="9">
    <source>
        <dbReference type="PROSITE" id="PS50893"/>
    </source>
</evidence>
<keyword evidence="5" id="KW-0547">Nucleotide-binding</keyword>
<dbReference type="InterPro" id="IPR003593">
    <property type="entry name" value="AAA+_ATPase"/>
</dbReference>
<evidence type="ECO:0000313" key="11">
    <source>
        <dbReference type="Proteomes" id="UP000824164"/>
    </source>
</evidence>
<dbReference type="GO" id="GO:0042626">
    <property type="term" value="F:ATPase-coupled transmembrane transporter activity"/>
    <property type="evidence" value="ECO:0007669"/>
    <property type="project" value="TreeGrafter"/>
</dbReference>
<comment type="subcellular location">
    <subcellularLocation>
        <location evidence="1">Cell membrane</location>
        <topology evidence="1">Peripheral membrane protein</topology>
    </subcellularLocation>
</comment>
<dbReference type="AlphaFoldDB" id="A0A9D1KVS3"/>
<dbReference type="PANTHER" id="PTHR43553:SF27">
    <property type="entry name" value="ENERGY-COUPLING FACTOR TRANSPORTER ATP-BINDING PROTEIN ECFA2"/>
    <property type="match status" value="1"/>
</dbReference>
<dbReference type="Gene3D" id="3.40.50.300">
    <property type="entry name" value="P-loop containing nucleotide triphosphate hydrolases"/>
    <property type="match status" value="2"/>
</dbReference>
<dbReference type="InterPro" id="IPR050095">
    <property type="entry name" value="ECF_ABC_transporter_ATP-bd"/>
</dbReference>
<evidence type="ECO:0000256" key="3">
    <source>
        <dbReference type="ARBA" id="ARBA00022448"/>
    </source>
</evidence>
<dbReference type="PROSITE" id="PS00211">
    <property type="entry name" value="ABC_TRANSPORTER_1"/>
    <property type="match status" value="2"/>
</dbReference>
<reference evidence="10" key="2">
    <citation type="journal article" date="2021" name="PeerJ">
        <title>Extensive microbial diversity within the chicken gut microbiome revealed by metagenomics and culture.</title>
        <authorList>
            <person name="Gilroy R."/>
            <person name="Ravi A."/>
            <person name="Getino M."/>
            <person name="Pursley I."/>
            <person name="Horton D.L."/>
            <person name="Alikhan N.F."/>
            <person name="Baker D."/>
            <person name="Gharbi K."/>
            <person name="Hall N."/>
            <person name="Watson M."/>
            <person name="Adriaenssens E.M."/>
            <person name="Foster-Nyarko E."/>
            <person name="Jarju S."/>
            <person name="Secka A."/>
            <person name="Antonio M."/>
            <person name="Oren A."/>
            <person name="Chaudhuri R.R."/>
            <person name="La Ragione R."/>
            <person name="Hildebrand F."/>
            <person name="Pallen M.J."/>
        </authorList>
    </citation>
    <scope>NUCLEOTIDE SEQUENCE</scope>
    <source>
        <strain evidence="10">CHK187-14744</strain>
    </source>
</reference>
<dbReference type="InterPro" id="IPR027417">
    <property type="entry name" value="P-loop_NTPase"/>
</dbReference>
<evidence type="ECO:0000256" key="6">
    <source>
        <dbReference type="ARBA" id="ARBA00022840"/>
    </source>
</evidence>
<dbReference type="GO" id="GO:0043190">
    <property type="term" value="C:ATP-binding cassette (ABC) transporter complex"/>
    <property type="evidence" value="ECO:0007669"/>
    <property type="project" value="TreeGrafter"/>
</dbReference>
<dbReference type="CDD" id="cd03225">
    <property type="entry name" value="ABC_cobalt_CbiO_domain1"/>
    <property type="match status" value="2"/>
</dbReference>
<dbReference type="PANTHER" id="PTHR43553">
    <property type="entry name" value="HEAVY METAL TRANSPORTER"/>
    <property type="match status" value="1"/>
</dbReference>
<dbReference type="EMBL" id="DVLT01000002">
    <property type="protein sequence ID" value="HIU01697.1"/>
    <property type="molecule type" value="Genomic_DNA"/>
</dbReference>
<comment type="caution">
    <text evidence="10">The sequence shown here is derived from an EMBL/GenBank/DDBJ whole genome shotgun (WGS) entry which is preliminary data.</text>
</comment>
<evidence type="ECO:0000256" key="8">
    <source>
        <dbReference type="ARBA" id="ARBA00023136"/>
    </source>
</evidence>
<dbReference type="SUPFAM" id="SSF52540">
    <property type="entry name" value="P-loop containing nucleoside triphosphate hydrolases"/>
    <property type="match status" value="2"/>
</dbReference>
<evidence type="ECO:0000256" key="7">
    <source>
        <dbReference type="ARBA" id="ARBA00022967"/>
    </source>
</evidence>
<evidence type="ECO:0000313" key="10">
    <source>
        <dbReference type="EMBL" id="HIU01697.1"/>
    </source>
</evidence>
<accession>A0A9D1KVS3</accession>
<keyword evidence="8" id="KW-0472">Membrane</keyword>
<dbReference type="Pfam" id="PF00005">
    <property type="entry name" value="ABC_tran"/>
    <property type="match status" value="2"/>
</dbReference>
<keyword evidence="4" id="KW-1003">Cell membrane</keyword>
<comment type="similarity">
    <text evidence="2">Belongs to the ABC transporter superfamily.</text>
</comment>
<reference evidence="10" key="1">
    <citation type="submission" date="2020-10" db="EMBL/GenBank/DDBJ databases">
        <authorList>
            <person name="Gilroy R."/>
        </authorList>
    </citation>
    <scope>NUCLEOTIDE SEQUENCE</scope>
    <source>
        <strain evidence="10">CHK187-14744</strain>
    </source>
</reference>
<evidence type="ECO:0000256" key="4">
    <source>
        <dbReference type="ARBA" id="ARBA00022475"/>
    </source>
</evidence>
<dbReference type="SMART" id="SM00382">
    <property type="entry name" value="AAA"/>
    <property type="match status" value="2"/>
</dbReference>
<dbReference type="InterPro" id="IPR003439">
    <property type="entry name" value="ABC_transporter-like_ATP-bd"/>
</dbReference>
<keyword evidence="3" id="KW-0813">Transport</keyword>
<dbReference type="GO" id="GO:0016887">
    <property type="term" value="F:ATP hydrolysis activity"/>
    <property type="evidence" value="ECO:0007669"/>
    <property type="project" value="InterPro"/>
</dbReference>
<organism evidence="10 11">
    <name type="scientific">Candidatus Onthocola gallistercoris</name>
    <dbReference type="NCBI Taxonomy" id="2840876"/>
    <lineage>
        <taxon>Bacteria</taxon>
        <taxon>Bacillati</taxon>
        <taxon>Bacillota</taxon>
        <taxon>Bacilli</taxon>
        <taxon>Candidatus Onthocola</taxon>
    </lineage>
</organism>
<evidence type="ECO:0000256" key="5">
    <source>
        <dbReference type="ARBA" id="ARBA00022741"/>
    </source>
</evidence>
<dbReference type="InterPro" id="IPR015856">
    <property type="entry name" value="ABC_transpr_CbiO/EcfA_su"/>
</dbReference>
<dbReference type="InterPro" id="IPR017871">
    <property type="entry name" value="ABC_transporter-like_CS"/>
</dbReference>
<feature type="domain" description="ABC transporter" evidence="9">
    <location>
        <begin position="262"/>
        <end position="475"/>
    </location>
</feature>
<dbReference type="PROSITE" id="PS50893">
    <property type="entry name" value="ABC_TRANSPORTER_2"/>
    <property type="match status" value="2"/>
</dbReference>
<keyword evidence="6 10" id="KW-0067">ATP-binding</keyword>
<evidence type="ECO:0000256" key="2">
    <source>
        <dbReference type="ARBA" id="ARBA00005417"/>
    </source>
</evidence>
<dbReference type="Proteomes" id="UP000824164">
    <property type="component" value="Unassembled WGS sequence"/>
</dbReference>
<name>A0A9D1KVS3_9FIRM</name>
<dbReference type="GO" id="GO:0005524">
    <property type="term" value="F:ATP binding"/>
    <property type="evidence" value="ECO:0007669"/>
    <property type="project" value="UniProtKB-KW"/>
</dbReference>
<proteinExistence type="inferred from homology"/>
<feature type="domain" description="ABC transporter" evidence="9">
    <location>
        <begin position="3"/>
        <end position="243"/>
    </location>
</feature>
<evidence type="ECO:0000256" key="1">
    <source>
        <dbReference type="ARBA" id="ARBA00004202"/>
    </source>
</evidence>
<keyword evidence="7" id="KW-1278">Translocase</keyword>
<gene>
    <name evidence="10" type="ORF">IAB63_00405</name>
</gene>
<protein>
    <submittedName>
        <fullName evidence="10">ABC transporter ATP-binding protein</fullName>
    </submittedName>
</protein>